<sequence length="555" mass="59157">MKLDPIDYAVISQSLQAAAREMGVKLIRSAYSTILREARDGSAALLDRDGNVVAQAELIPMQLGPIGATIKPCLELHPADTLSEGDFFINNDPYAGGQHLQDVFIFTPIFVEGEVVGFSASVAHHLDVGGGSAGLTAEATDVIAEGLRIPPSCWNMDKDWNGGRLERLVAHNIRVPDQTIGDFNAQFAANAMGAARVRQLCEKYGVAAFKETMRELLDYSERRVRAAIAKVPDGTYTGEAVLDDDGIGFEAIPIRCRLTISGESVSIDFEGSAPQVGRNINCPFSSTISAALSAVKSVLTSPDIPFNEGLKRPISVTAPYGSIVNPKPPAPVRARMLSAYRAYDAVMMALSQAVPELVPALGFNTTTVTCLAHMGENGYAVHLEPMGGGYGGSRAVDGCDGVDNGLSNCANTPVEALDSGYDFFRIHSYELATDSFGHGAHRGGAGFFRRYEILKDGVTFSMYADHFSHPAAGLAGGSPGMLGHARILRGDETIKLRSKSANPVRKGDIVEVLLGGGGGYGHPEMRDPRDVERDVADGLLGVEAARRYRRAEAAE</sequence>
<dbReference type="Proteomes" id="UP000278222">
    <property type="component" value="Unassembled WGS sequence"/>
</dbReference>
<dbReference type="PANTHER" id="PTHR11365:SF23">
    <property type="entry name" value="HYPOTHETICAL 5-OXOPROLINASE (EUROFUNG)-RELATED"/>
    <property type="match status" value="1"/>
</dbReference>
<reference evidence="2 3" key="1">
    <citation type="submission" date="2018-11" db="EMBL/GenBank/DDBJ databases">
        <title>Genomic Encyclopedia of Type Strains, Phase IV (KMG-IV): sequencing the most valuable type-strain genomes for metagenomic binning, comparative biology and taxonomic classification.</title>
        <authorList>
            <person name="Goeker M."/>
        </authorList>
    </citation>
    <scope>NUCLEOTIDE SEQUENCE [LARGE SCALE GENOMIC DNA]</scope>
    <source>
        <strain evidence="2 3">DSM 5900</strain>
    </source>
</reference>
<dbReference type="GO" id="GO:0005829">
    <property type="term" value="C:cytosol"/>
    <property type="evidence" value="ECO:0007669"/>
    <property type="project" value="TreeGrafter"/>
</dbReference>
<organism evidence="2 3">
    <name type="scientific">Stella humosa</name>
    <dbReference type="NCBI Taxonomy" id="94"/>
    <lineage>
        <taxon>Bacteria</taxon>
        <taxon>Pseudomonadati</taxon>
        <taxon>Pseudomonadota</taxon>
        <taxon>Alphaproteobacteria</taxon>
        <taxon>Rhodospirillales</taxon>
        <taxon>Stellaceae</taxon>
        <taxon>Stella</taxon>
    </lineage>
</organism>
<dbReference type="OrthoDB" id="9761586at2"/>
<dbReference type="InterPro" id="IPR003692">
    <property type="entry name" value="Hydantoinase_B"/>
</dbReference>
<dbReference type="EMBL" id="RJKX01000016">
    <property type="protein sequence ID" value="ROP83784.1"/>
    <property type="molecule type" value="Genomic_DNA"/>
</dbReference>
<dbReference type="AlphaFoldDB" id="A0A3N1KUY0"/>
<accession>A0A3N1KUY0</accession>
<dbReference type="GO" id="GO:0017168">
    <property type="term" value="F:5-oxoprolinase (ATP-hydrolyzing) activity"/>
    <property type="evidence" value="ECO:0007669"/>
    <property type="project" value="TreeGrafter"/>
</dbReference>
<comment type="caution">
    <text evidence="2">The sequence shown here is derived from an EMBL/GenBank/DDBJ whole genome shotgun (WGS) entry which is preliminary data.</text>
</comment>
<dbReference type="InterPro" id="IPR045079">
    <property type="entry name" value="Oxoprolinase-like"/>
</dbReference>
<dbReference type="RefSeq" id="WP_123693619.1">
    <property type="nucleotide sequence ID" value="NZ_AP019700.1"/>
</dbReference>
<dbReference type="PANTHER" id="PTHR11365">
    <property type="entry name" value="5-OXOPROLINASE RELATED"/>
    <property type="match status" value="1"/>
</dbReference>
<evidence type="ECO:0000313" key="3">
    <source>
        <dbReference type="Proteomes" id="UP000278222"/>
    </source>
</evidence>
<keyword evidence="3" id="KW-1185">Reference proteome</keyword>
<dbReference type="GO" id="GO:0006749">
    <property type="term" value="P:glutathione metabolic process"/>
    <property type="evidence" value="ECO:0007669"/>
    <property type="project" value="TreeGrafter"/>
</dbReference>
<name>A0A3N1KUY0_9PROT</name>
<evidence type="ECO:0000259" key="1">
    <source>
        <dbReference type="Pfam" id="PF02538"/>
    </source>
</evidence>
<evidence type="ECO:0000313" key="2">
    <source>
        <dbReference type="EMBL" id="ROP83784.1"/>
    </source>
</evidence>
<protein>
    <submittedName>
        <fullName evidence="2">N-methylhydantoinase B</fullName>
    </submittedName>
</protein>
<proteinExistence type="predicted"/>
<feature type="domain" description="Hydantoinase B/oxoprolinase" evidence="1">
    <location>
        <begin position="4"/>
        <end position="523"/>
    </location>
</feature>
<gene>
    <name evidence="2" type="ORF">EDC65_4433</name>
</gene>
<dbReference type="Pfam" id="PF02538">
    <property type="entry name" value="Hydantoinase_B"/>
    <property type="match status" value="1"/>
</dbReference>